<evidence type="ECO:0000313" key="3">
    <source>
        <dbReference type="Proteomes" id="UP000245410"/>
    </source>
</evidence>
<gene>
    <name evidence="2" type="ORF">DKT68_15180</name>
</gene>
<accession>A0A317D1X5</accession>
<evidence type="ECO:0000313" key="2">
    <source>
        <dbReference type="EMBL" id="PWR08557.1"/>
    </source>
</evidence>
<keyword evidence="3" id="KW-1185">Reference proteome</keyword>
<name>A0A317D1X5_9ACTN</name>
<reference evidence="2 3" key="1">
    <citation type="submission" date="2018-05" db="EMBL/GenBank/DDBJ databases">
        <title>Micromonospora atacamensis sp. nov., a novel actinobacteria isolated from high altitude Atacama Desert soil.</title>
        <authorList>
            <person name="Carro L."/>
            <person name="Golinska P."/>
            <person name="Klenk H.-P."/>
            <person name="Goodfellow M."/>
        </authorList>
    </citation>
    <scope>NUCLEOTIDE SEQUENCE [LARGE SCALE GENOMIC DNA]</scope>
    <source>
        <strain evidence="2 3">5R2A7</strain>
    </source>
</reference>
<feature type="compositionally biased region" description="Basic and acidic residues" evidence="1">
    <location>
        <begin position="94"/>
        <end position="105"/>
    </location>
</feature>
<comment type="caution">
    <text evidence="2">The sequence shown here is derived from an EMBL/GenBank/DDBJ whole genome shotgun (WGS) entry which is preliminary data.</text>
</comment>
<dbReference type="OrthoDB" id="3361260at2"/>
<organism evidence="2 3">
    <name type="scientific">Micromonospora acroterricola</name>
    <dbReference type="NCBI Taxonomy" id="2202421"/>
    <lineage>
        <taxon>Bacteria</taxon>
        <taxon>Bacillati</taxon>
        <taxon>Actinomycetota</taxon>
        <taxon>Actinomycetes</taxon>
        <taxon>Micromonosporales</taxon>
        <taxon>Micromonosporaceae</taxon>
        <taxon>Micromonospora</taxon>
    </lineage>
</organism>
<proteinExistence type="predicted"/>
<dbReference type="EMBL" id="QGKR01000196">
    <property type="protein sequence ID" value="PWR08557.1"/>
    <property type="molecule type" value="Genomic_DNA"/>
</dbReference>
<dbReference type="RefSeq" id="WP_109818056.1">
    <property type="nucleotide sequence ID" value="NZ_QGKR01000196.1"/>
</dbReference>
<evidence type="ECO:0000256" key="1">
    <source>
        <dbReference type="SAM" id="MobiDB-lite"/>
    </source>
</evidence>
<feature type="region of interest" description="Disordered" evidence="1">
    <location>
        <begin position="75"/>
        <end position="120"/>
    </location>
</feature>
<sequence length="289" mass="31578">MEIVLLWCFVIAWMGKRGAEDLVHAVKGTPNPRYELKKQRAKAAGHRPAQQPRYGGREWFADLYSDALAAHTEKRRKSAAARARPVDDMVGIVREPKPQPERGEPEWLTPDPDELSGSSVVHDDQHPYCLEPCGPACGREAWRCGRCGAGEFGFMTRARAQESASNHRCLADETLAQVIQFPNIKKIEKEITMPNSEATGLTTAIAFADAAATAHQEFSTAGSEGYAGSLEQMGFGPSITGLAAEAREASGTATEKWNALSNAMKDFMQGREFYANNPDAPEKVALVNE</sequence>
<protein>
    <submittedName>
        <fullName evidence="2">Uncharacterized protein</fullName>
    </submittedName>
</protein>
<dbReference type="AlphaFoldDB" id="A0A317D1X5"/>
<dbReference type="Proteomes" id="UP000245410">
    <property type="component" value="Unassembled WGS sequence"/>
</dbReference>